<evidence type="ECO:0000313" key="3">
    <source>
        <dbReference type="Proteomes" id="UP001419268"/>
    </source>
</evidence>
<feature type="domain" description="F-box" evidence="1">
    <location>
        <begin position="7"/>
        <end position="48"/>
    </location>
</feature>
<dbReference type="SUPFAM" id="SSF81383">
    <property type="entry name" value="F-box domain"/>
    <property type="match status" value="1"/>
</dbReference>
<reference evidence="2 3" key="1">
    <citation type="submission" date="2024-01" db="EMBL/GenBank/DDBJ databases">
        <title>Genome assemblies of Stephania.</title>
        <authorList>
            <person name="Yang L."/>
        </authorList>
    </citation>
    <scope>NUCLEOTIDE SEQUENCE [LARGE SCALE GENOMIC DNA]</scope>
    <source>
        <strain evidence="2">JXDWG</strain>
        <tissue evidence="2">Leaf</tissue>
    </source>
</reference>
<dbReference type="SMART" id="SM00256">
    <property type="entry name" value="FBOX"/>
    <property type="match status" value="1"/>
</dbReference>
<dbReference type="InterPro" id="IPR001810">
    <property type="entry name" value="F-box_dom"/>
</dbReference>
<protein>
    <recommendedName>
        <fullName evidence="1">F-box domain-containing protein</fullName>
    </recommendedName>
</protein>
<name>A0AAP0PG21_9MAGN</name>
<evidence type="ECO:0000259" key="1">
    <source>
        <dbReference type="SMART" id="SM00256"/>
    </source>
</evidence>
<keyword evidence="3" id="KW-1185">Reference proteome</keyword>
<dbReference type="EMBL" id="JBBNAG010000004">
    <property type="protein sequence ID" value="KAK9139511.1"/>
    <property type="molecule type" value="Genomic_DNA"/>
</dbReference>
<dbReference type="AlphaFoldDB" id="A0AAP0PG21"/>
<gene>
    <name evidence="2" type="ORF">Scep_009192</name>
</gene>
<organism evidence="2 3">
    <name type="scientific">Stephania cephalantha</name>
    <dbReference type="NCBI Taxonomy" id="152367"/>
    <lineage>
        <taxon>Eukaryota</taxon>
        <taxon>Viridiplantae</taxon>
        <taxon>Streptophyta</taxon>
        <taxon>Embryophyta</taxon>
        <taxon>Tracheophyta</taxon>
        <taxon>Spermatophyta</taxon>
        <taxon>Magnoliopsida</taxon>
        <taxon>Ranunculales</taxon>
        <taxon>Menispermaceae</taxon>
        <taxon>Menispermoideae</taxon>
        <taxon>Cissampelideae</taxon>
        <taxon>Stephania</taxon>
    </lineage>
</organism>
<evidence type="ECO:0000313" key="2">
    <source>
        <dbReference type="EMBL" id="KAK9139511.1"/>
    </source>
</evidence>
<comment type="caution">
    <text evidence="2">The sequence shown here is derived from an EMBL/GenBank/DDBJ whole genome shotgun (WGS) entry which is preliminary data.</text>
</comment>
<accession>A0AAP0PG21</accession>
<dbReference type="Pfam" id="PF00646">
    <property type="entry name" value="F-box"/>
    <property type="match status" value="1"/>
</dbReference>
<dbReference type="Proteomes" id="UP001419268">
    <property type="component" value="Unassembled WGS sequence"/>
</dbReference>
<sequence length="156" mass="18249">MDQYPNLPDDILHVIVNKLTSLVCHGAFRSVCRSWRSFSLQHYFYLVLPHQPPWLMCPKSVNPPSRLCDLYTLDGTKQFFQFEFPKGCNLPLLFRDLNDSRRREKEKPKLSEWMEMFKHVADTSFLEKDLNHGTTTQFTSLPVFHGSTTAYLLLPP</sequence>
<dbReference type="InterPro" id="IPR036047">
    <property type="entry name" value="F-box-like_dom_sf"/>
</dbReference>
<proteinExistence type="predicted"/>